<feature type="region of interest" description="Disordered" evidence="1">
    <location>
        <begin position="1"/>
        <end position="189"/>
    </location>
</feature>
<dbReference type="EMBL" id="CAUYUJ010015811">
    <property type="protein sequence ID" value="CAK0858338.1"/>
    <property type="molecule type" value="Genomic_DNA"/>
</dbReference>
<accession>A0ABN9UHC3</accession>
<dbReference type="Proteomes" id="UP001189429">
    <property type="component" value="Unassembled WGS sequence"/>
</dbReference>
<evidence type="ECO:0000313" key="2">
    <source>
        <dbReference type="EMBL" id="CAK0858338.1"/>
    </source>
</evidence>
<organism evidence="2 3">
    <name type="scientific">Prorocentrum cordatum</name>
    <dbReference type="NCBI Taxonomy" id="2364126"/>
    <lineage>
        <taxon>Eukaryota</taxon>
        <taxon>Sar</taxon>
        <taxon>Alveolata</taxon>
        <taxon>Dinophyceae</taxon>
        <taxon>Prorocentrales</taxon>
        <taxon>Prorocentraceae</taxon>
        <taxon>Prorocentrum</taxon>
    </lineage>
</organism>
<proteinExistence type="predicted"/>
<keyword evidence="3" id="KW-1185">Reference proteome</keyword>
<gene>
    <name evidence="2" type="ORF">PCOR1329_LOCUS48149</name>
</gene>
<name>A0ABN9UHC3_9DINO</name>
<feature type="compositionally biased region" description="Basic and acidic residues" evidence="1">
    <location>
        <begin position="84"/>
        <end position="110"/>
    </location>
</feature>
<feature type="compositionally biased region" description="Low complexity" evidence="1">
    <location>
        <begin position="134"/>
        <end position="160"/>
    </location>
</feature>
<feature type="compositionally biased region" description="Pro residues" evidence="1">
    <location>
        <begin position="165"/>
        <end position="175"/>
    </location>
</feature>
<evidence type="ECO:0000313" key="3">
    <source>
        <dbReference type="Proteomes" id="UP001189429"/>
    </source>
</evidence>
<comment type="caution">
    <text evidence="2">The sequence shown here is derived from an EMBL/GenBank/DDBJ whole genome shotgun (WGS) entry which is preliminary data.</text>
</comment>
<protein>
    <submittedName>
        <fullName evidence="2">Uncharacterized protein</fullName>
    </submittedName>
</protein>
<evidence type="ECO:0000256" key="1">
    <source>
        <dbReference type="SAM" id="MobiDB-lite"/>
    </source>
</evidence>
<sequence length="204" mass="20945">MALAGEECTVPSPEPCQEERQAPRASLAAPPPPFGSAAPLAPNPSRARAAERGGLCPMGGACSAEPGRARPTAAGPQLRSSCPPHREDALGGRGGEGSDGREAAERRSGRAGECGPQRQLRLAPAGSTTSAFLAPPRSRGTSGRGTAPGRPRTRARPAAPWMIGSPPPRPPPPRAGGPGEAKRTRSMPLYVGRALQADVGRFFK</sequence>
<reference evidence="2" key="1">
    <citation type="submission" date="2023-10" db="EMBL/GenBank/DDBJ databases">
        <authorList>
            <person name="Chen Y."/>
            <person name="Shah S."/>
            <person name="Dougan E. K."/>
            <person name="Thang M."/>
            <person name="Chan C."/>
        </authorList>
    </citation>
    <scope>NUCLEOTIDE SEQUENCE [LARGE SCALE GENOMIC DNA]</scope>
</reference>